<feature type="compositionally biased region" description="Low complexity" evidence="5">
    <location>
        <begin position="164"/>
        <end position="179"/>
    </location>
</feature>
<sequence>MSETLADYVASQDELVKEAGLALPHQFSQCSYALGPVRQAVYLCLTCPEARGLCSACSIACHTDHNQIELFPKRNFRCDCPTTAIAHACTLHTDPAPPNAGNQYGQNFHAKFCRCGRPYDAKTERETMIQCLSCEDWFHESCCMLRARPDPRPATPAPDERMAEAPAEAPTEAPTADAENAADADADDAASDASSSGLPPPLITSDDYDAFVCRACVQRIPALRRLAGTPGAITVIRADVAAPWTRLGDEPPKEEDAPVVVTDADTVDPESTGAKRALPPPTAADEPALKRTRTSSASSASTSAAKPCLAPPPAPLAQAAYAETSAWDADAALCTGDVFLTEDFRARWCRCDDVRLFPSPPSNDQYWYSPYLALQFLLLSLKLLIHALHPYLSTSKLSANLMQCLSSLEAHPYLLEEEETYEPPEDPDSGLSLEELGMRALARLPRDRAIDGIMAFNAMRDNLRAYLRPFAEEGKVVGEADVQSFFEELNRSKAAAA</sequence>
<evidence type="ECO:0000259" key="6">
    <source>
        <dbReference type="PROSITE" id="PS51157"/>
    </source>
</evidence>
<evidence type="ECO:0000313" key="8">
    <source>
        <dbReference type="Proteomes" id="UP001221757"/>
    </source>
</evidence>
<dbReference type="InterPro" id="IPR047506">
    <property type="entry name" value="UBR7-like_UBR-box"/>
</dbReference>
<evidence type="ECO:0000256" key="3">
    <source>
        <dbReference type="ARBA" id="ARBA00022833"/>
    </source>
</evidence>
<keyword evidence="2" id="KW-0863">Zinc-finger</keyword>
<keyword evidence="1" id="KW-0479">Metal-binding</keyword>
<evidence type="ECO:0000256" key="1">
    <source>
        <dbReference type="ARBA" id="ARBA00022723"/>
    </source>
</evidence>
<evidence type="ECO:0000256" key="2">
    <source>
        <dbReference type="ARBA" id="ARBA00022771"/>
    </source>
</evidence>
<dbReference type="SMART" id="SM00396">
    <property type="entry name" value="ZnF_UBR1"/>
    <property type="match status" value="1"/>
</dbReference>
<evidence type="ECO:0000313" key="7">
    <source>
        <dbReference type="EMBL" id="KAJ7705439.1"/>
    </source>
</evidence>
<dbReference type="GO" id="GO:0008270">
    <property type="term" value="F:zinc ion binding"/>
    <property type="evidence" value="ECO:0007669"/>
    <property type="project" value="UniProtKB-KW"/>
</dbReference>
<proteinExistence type="predicted"/>
<feature type="region of interest" description="Disordered" evidence="5">
    <location>
        <begin position="264"/>
        <end position="309"/>
    </location>
</feature>
<feature type="domain" description="UBR-type" evidence="6">
    <location>
        <begin position="28"/>
        <end position="94"/>
    </location>
</feature>
<dbReference type="InterPro" id="IPR003126">
    <property type="entry name" value="Znf_UBR"/>
</dbReference>
<dbReference type="SUPFAM" id="SSF57903">
    <property type="entry name" value="FYVE/PHD zinc finger"/>
    <property type="match status" value="1"/>
</dbReference>
<dbReference type="GO" id="GO:0061630">
    <property type="term" value="F:ubiquitin protein ligase activity"/>
    <property type="evidence" value="ECO:0007669"/>
    <property type="project" value="InterPro"/>
</dbReference>
<dbReference type="GO" id="GO:0005737">
    <property type="term" value="C:cytoplasm"/>
    <property type="evidence" value="ECO:0007669"/>
    <property type="project" value="TreeGrafter"/>
</dbReference>
<dbReference type="PROSITE" id="PS51157">
    <property type="entry name" value="ZF_UBR"/>
    <property type="match status" value="1"/>
</dbReference>
<dbReference type="InterPro" id="IPR040204">
    <property type="entry name" value="UBR7"/>
</dbReference>
<gene>
    <name evidence="7" type="ORF">B0H17DRAFT_973989</name>
</gene>
<dbReference type="SMART" id="SM00249">
    <property type="entry name" value="PHD"/>
    <property type="match status" value="1"/>
</dbReference>
<dbReference type="InterPro" id="IPR011011">
    <property type="entry name" value="Znf_FYVE_PHD"/>
</dbReference>
<feature type="region of interest" description="Disordered" evidence="5">
    <location>
        <begin position="151"/>
        <end position="201"/>
    </location>
</feature>
<evidence type="ECO:0000256" key="4">
    <source>
        <dbReference type="PROSITE-ProRule" id="PRU00508"/>
    </source>
</evidence>
<keyword evidence="3" id="KW-0862">Zinc</keyword>
<dbReference type="Proteomes" id="UP001221757">
    <property type="component" value="Unassembled WGS sequence"/>
</dbReference>
<dbReference type="InterPro" id="IPR013083">
    <property type="entry name" value="Znf_RING/FYVE/PHD"/>
</dbReference>
<feature type="compositionally biased region" description="Acidic residues" evidence="5">
    <location>
        <begin position="180"/>
        <end position="190"/>
    </location>
</feature>
<accession>A0AAD7GUH2</accession>
<dbReference type="Gene3D" id="3.30.40.10">
    <property type="entry name" value="Zinc/RING finger domain, C3HC4 (zinc finger)"/>
    <property type="match status" value="1"/>
</dbReference>
<dbReference type="InterPro" id="IPR001965">
    <property type="entry name" value="Znf_PHD"/>
</dbReference>
<dbReference type="EMBL" id="JARKIE010000008">
    <property type="protein sequence ID" value="KAJ7705439.1"/>
    <property type="molecule type" value="Genomic_DNA"/>
</dbReference>
<keyword evidence="8" id="KW-1185">Reference proteome</keyword>
<comment type="caution">
    <text evidence="7">The sequence shown here is derived from an EMBL/GenBank/DDBJ whole genome shotgun (WGS) entry which is preliminary data.</text>
</comment>
<feature type="compositionally biased region" description="Low complexity" evidence="5">
    <location>
        <begin position="294"/>
        <end position="308"/>
    </location>
</feature>
<protein>
    <recommendedName>
        <fullName evidence="6">UBR-type domain-containing protein</fullName>
    </recommendedName>
</protein>
<organism evidence="7 8">
    <name type="scientific">Mycena rosella</name>
    <name type="common">Pink bonnet</name>
    <name type="synonym">Agaricus rosellus</name>
    <dbReference type="NCBI Taxonomy" id="1033263"/>
    <lineage>
        <taxon>Eukaryota</taxon>
        <taxon>Fungi</taxon>
        <taxon>Dikarya</taxon>
        <taxon>Basidiomycota</taxon>
        <taxon>Agaricomycotina</taxon>
        <taxon>Agaricomycetes</taxon>
        <taxon>Agaricomycetidae</taxon>
        <taxon>Agaricales</taxon>
        <taxon>Marasmiineae</taxon>
        <taxon>Mycenaceae</taxon>
        <taxon>Mycena</taxon>
    </lineage>
</organism>
<dbReference type="PANTHER" id="PTHR13513">
    <property type="entry name" value="E3 UBIQUITIN-PROTEIN LIGASE UBR7"/>
    <property type="match status" value="1"/>
</dbReference>
<feature type="zinc finger region" description="UBR-type" evidence="4">
    <location>
        <begin position="28"/>
        <end position="94"/>
    </location>
</feature>
<name>A0AAD7GUH2_MYCRO</name>
<dbReference type="CDD" id="cd19677">
    <property type="entry name" value="UBR-box_UBR7"/>
    <property type="match status" value="1"/>
</dbReference>
<reference evidence="7" key="1">
    <citation type="submission" date="2023-03" db="EMBL/GenBank/DDBJ databases">
        <title>Massive genome expansion in bonnet fungi (Mycena s.s.) driven by repeated elements and novel gene families across ecological guilds.</title>
        <authorList>
            <consortium name="Lawrence Berkeley National Laboratory"/>
            <person name="Harder C.B."/>
            <person name="Miyauchi S."/>
            <person name="Viragh M."/>
            <person name="Kuo A."/>
            <person name="Thoen E."/>
            <person name="Andreopoulos B."/>
            <person name="Lu D."/>
            <person name="Skrede I."/>
            <person name="Drula E."/>
            <person name="Henrissat B."/>
            <person name="Morin E."/>
            <person name="Kohler A."/>
            <person name="Barry K."/>
            <person name="LaButti K."/>
            <person name="Morin E."/>
            <person name="Salamov A."/>
            <person name="Lipzen A."/>
            <person name="Mereny Z."/>
            <person name="Hegedus B."/>
            <person name="Baldrian P."/>
            <person name="Stursova M."/>
            <person name="Weitz H."/>
            <person name="Taylor A."/>
            <person name="Grigoriev I.V."/>
            <person name="Nagy L.G."/>
            <person name="Martin F."/>
            <person name="Kauserud H."/>
        </authorList>
    </citation>
    <scope>NUCLEOTIDE SEQUENCE</scope>
    <source>
        <strain evidence="7">CBHHK067</strain>
    </source>
</reference>
<dbReference type="PANTHER" id="PTHR13513:SF9">
    <property type="entry name" value="E3 UBIQUITIN-PROTEIN LIGASE UBR7-RELATED"/>
    <property type="match status" value="1"/>
</dbReference>
<dbReference type="AlphaFoldDB" id="A0AAD7GUH2"/>
<evidence type="ECO:0000256" key="5">
    <source>
        <dbReference type="SAM" id="MobiDB-lite"/>
    </source>
</evidence>